<comment type="similarity">
    <text evidence="1">Belongs to the ABC transporter superfamily.</text>
</comment>
<name>A0A919APV1_9PROT</name>
<proteinExistence type="inferred from homology"/>
<keyword evidence="7" id="KW-1185">Reference proteome</keyword>
<dbReference type="PANTHER" id="PTHR46743">
    <property type="entry name" value="TEICHOIC ACIDS EXPORT ATP-BINDING PROTEIN TAGH"/>
    <property type="match status" value="1"/>
</dbReference>
<evidence type="ECO:0000256" key="1">
    <source>
        <dbReference type="ARBA" id="ARBA00005417"/>
    </source>
</evidence>
<comment type="caution">
    <text evidence="6">The sequence shown here is derived from an EMBL/GenBank/DDBJ whole genome shotgun (WGS) entry which is preliminary data.</text>
</comment>
<dbReference type="PANTHER" id="PTHR46743:SF2">
    <property type="entry name" value="TEICHOIC ACIDS EXPORT ATP-BINDING PROTEIN TAGH"/>
    <property type="match status" value="1"/>
</dbReference>
<keyword evidence="4 6" id="KW-0067">ATP-binding</keyword>
<dbReference type="CDD" id="cd03220">
    <property type="entry name" value="ABC_KpsT_Wzt"/>
    <property type="match status" value="1"/>
</dbReference>
<accession>A0A919APV1</accession>
<reference evidence="6" key="2">
    <citation type="submission" date="2020-09" db="EMBL/GenBank/DDBJ databases">
        <authorList>
            <person name="Sun Q."/>
            <person name="Kim S."/>
        </authorList>
    </citation>
    <scope>NUCLEOTIDE SEQUENCE</scope>
    <source>
        <strain evidence="6">KCTC 42590</strain>
    </source>
</reference>
<dbReference type="InterPro" id="IPR003439">
    <property type="entry name" value="ABC_transporter-like_ATP-bd"/>
</dbReference>
<evidence type="ECO:0000256" key="4">
    <source>
        <dbReference type="ARBA" id="ARBA00022840"/>
    </source>
</evidence>
<evidence type="ECO:0000256" key="3">
    <source>
        <dbReference type="ARBA" id="ARBA00022741"/>
    </source>
</evidence>
<evidence type="ECO:0000313" key="6">
    <source>
        <dbReference type="EMBL" id="GHF18397.1"/>
    </source>
</evidence>
<dbReference type="PROSITE" id="PS00211">
    <property type="entry name" value="ABC_TRANSPORTER_1"/>
    <property type="match status" value="1"/>
</dbReference>
<dbReference type="AlphaFoldDB" id="A0A919APV1"/>
<dbReference type="InterPro" id="IPR050683">
    <property type="entry name" value="Bact_Polysacc_Export_ATP-bd"/>
</dbReference>
<dbReference type="InterPro" id="IPR027417">
    <property type="entry name" value="P-loop_NTPase"/>
</dbReference>
<keyword evidence="2" id="KW-0813">Transport</keyword>
<dbReference type="SUPFAM" id="SSF52540">
    <property type="entry name" value="P-loop containing nucleoside triphosphate hydrolases"/>
    <property type="match status" value="1"/>
</dbReference>
<dbReference type="Pfam" id="PF00005">
    <property type="entry name" value="ABC_tran"/>
    <property type="match status" value="1"/>
</dbReference>
<dbReference type="Gene3D" id="3.40.50.300">
    <property type="entry name" value="P-loop containing nucleotide triphosphate hydrolases"/>
    <property type="match status" value="1"/>
</dbReference>
<organism evidence="6 7">
    <name type="scientific">Kordiimonas sediminis</name>
    <dbReference type="NCBI Taxonomy" id="1735581"/>
    <lineage>
        <taxon>Bacteria</taxon>
        <taxon>Pseudomonadati</taxon>
        <taxon>Pseudomonadota</taxon>
        <taxon>Alphaproteobacteria</taxon>
        <taxon>Kordiimonadales</taxon>
        <taxon>Kordiimonadaceae</taxon>
        <taxon>Kordiimonas</taxon>
    </lineage>
</organism>
<evidence type="ECO:0000313" key="7">
    <source>
        <dbReference type="Proteomes" id="UP000630923"/>
    </source>
</evidence>
<gene>
    <name evidence="6" type="primary">kpsT</name>
    <name evidence="6" type="ORF">GCM10017044_11150</name>
</gene>
<dbReference type="PROSITE" id="PS50893">
    <property type="entry name" value="ABC_TRANSPORTER_2"/>
    <property type="match status" value="1"/>
</dbReference>
<dbReference type="InterPro" id="IPR015860">
    <property type="entry name" value="ABC_transpr_TagH-like"/>
</dbReference>
<sequence>MIHLENLTKYYPTRYGPKYVFKDLNLTLPGDRDIAILGENGAGKSTLLRIIGGIDFPSKGKVRSERYISWPLALGSGYQRSMTGRENVRFVCRIHGIKDTRAIEEYVKEFSGLGQNFELPVAGYSSGMRSKYNFSVSMGLDFDTYLLDEIMSVGDVSFRKKCEEALDAKRESANIILVSHSMNVVRRHCNAAILLAYGRAEFYESIDRAIFRYENL</sequence>
<dbReference type="GO" id="GO:0005524">
    <property type="term" value="F:ATP binding"/>
    <property type="evidence" value="ECO:0007669"/>
    <property type="project" value="UniProtKB-KW"/>
</dbReference>
<feature type="domain" description="ABC transporter" evidence="5">
    <location>
        <begin position="2"/>
        <end position="216"/>
    </location>
</feature>
<dbReference type="InterPro" id="IPR017871">
    <property type="entry name" value="ABC_transporter-like_CS"/>
</dbReference>
<dbReference type="GO" id="GO:0140359">
    <property type="term" value="F:ABC-type transporter activity"/>
    <property type="evidence" value="ECO:0007669"/>
    <property type="project" value="InterPro"/>
</dbReference>
<dbReference type="GO" id="GO:0016020">
    <property type="term" value="C:membrane"/>
    <property type="evidence" value="ECO:0007669"/>
    <property type="project" value="InterPro"/>
</dbReference>
<evidence type="ECO:0000256" key="2">
    <source>
        <dbReference type="ARBA" id="ARBA00022448"/>
    </source>
</evidence>
<reference evidence="6" key="1">
    <citation type="journal article" date="2014" name="Int. J. Syst. Evol. Microbiol.">
        <title>Complete genome sequence of Corynebacterium casei LMG S-19264T (=DSM 44701T), isolated from a smear-ripened cheese.</title>
        <authorList>
            <consortium name="US DOE Joint Genome Institute (JGI-PGF)"/>
            <person name="Walter F."/>
            <person name="Albersmeier A."/>
            <person name="Kalinowski J."/>
            <person name="Ruckert C."/>
        </authorList>
    </citation>
    <scope>NUCLEOTIDE SEQUENCE</scope>
    <source>
        <strain evidence="6">KCTC 42590</strain>
    </source>
</reference>
<protein>
    <submittedName>
        <fullName evidence="6">ABC transporter ATP-binding protein</fullName>
    </submittedName>
</protein>
<dbReference type="EMBL" id="BNCI01000001">
    <property type="protein sequence ID" value="GHF18397.1"/>
    <property type="molecule type" value="Genomic_DNA"/>
</dbReference>
<dbReference type="GO" id="GO:0016887">
    <property type="term" value="F:ATP hydrolysis activity"/>
    <property type="evidence" value="ECO:0007669"/>
    <property type="project" value="InterPro"/>
</dbReference>
<dbReference type="RefSeq" id="WP_191250656.1">
    <property type="nucleotide sequence ID" value="NZ_BNCI01000001.1"/>
</dbReference>
<dbReference type="Proteomes" id="UP000630923">
    <property type="component" value="Unassembled WGS sequence"/>
</dbReference>
<keyword evidence="3" id="KW-0547">Nucleotide-binding</keyword>
<evidence type="ECO:0000259" key="5">
    <source>
        <dbReference type="PROSITE" id="PS50893"/>
    </source>
</evidence>